<dbReference type="RefSeq" id="WP_169397508.1">
    <property type="nucleotide sequence ID" value="NZ_BAAAJH010000003.1"/>
</dbReference>
<proteinExistence type="predicted"/>
<dbReference type="PANTHER" id="PTHR33204">
    <property type="entry name" value="TRANSCRIPTIONAL REGULATOR, MARR FAMILY"/>
    <property type="match status" value="1"/>
</dbReference>
<dbReference type="Gene3D" id="1.10.10.10">
    <property type="entry name" value="Winged helix-like DNA-binding domain superfamily/Winged helix DNA-binding domain"/>
    <property type="match status" value="1"/>
</dbReference>
<dbReference type="PANTHER" id="PTHR33204:SF39">
    <property type="entry name" value="TRANSCRIPTIONAL REGULATORY PROTEIN"/>
    <property type="match status" value="1"/>
</dbReference>
<dbReference type="Proteomes" id="UP001296706">
    <property type="component" value="Unassembled WGS sequence"/>
</dbReference>
<keyword evidence="6" id="KW-1185">Reference proteome</keyword>
<dbReference type="Pfam" id="PF01638">
    <property type="entry name" value="HxlR"/>
    <property type="match status" value="1"/>
</dbReference>
<feature type="domain" description="HTH hxlR-type" evidence="4">
    <location>
        <begin position="5"/>
        <end position="106"/>
    </location>
</feature>
<evidence type="ECO:0000256" key="2">
    <source>
        <dbReference type="ARBA" id="ARBA00023125"/>
    </source>
</evidence>
<dbReference type="SUPFAM" id="SSF46785">
    <property type="entry name" value="Winged helix' DNA-binding domain"/>
    <property type="match status" value="1"/>
</dbReference>
<evidence type="ECO:0000313" key="6">
    <source>
        <dbReference type="Proteomes" id="UP001296706"/>
    </source>
</evidence>
<keyword evidence="3" id="KW-0804">Transcription</keyword>
<dbReference type="EMBL" id="JAAXKY010000068">
    <property type="protein sequence ID" value="NMH79444.1"/>
    <property type="molecule type" value="Genomic_DNA"/>
</dbReference>
<dbReference type="InterPro" id="IPR036388">
    <property type="entry name" value="WH-like_DNA-bd_sf"/>
</dbReference>
<organism evidence="5 6">
    <name type="scientific">Pseudonocardia xinjiangensis</name>
    <dbReference type="NCBI Taxonomy" id="75289"/>
    <lineage>
        <taxon>Bacteria</taxon>
        <taxon>Bacillati</taxon>
        <taxon>Actinomycetota</taxon>
        <taxon>Actinomycetes</taxon>
        <taxon>Pseudonocardiales</taxon>
        <taxon>Pseudonocardiaceae</taxon>
        <taxon>Pseudonocardia</taxon>
    </lineage>
</organism>
<evidence type="ECO:0000256" key="3">
    <source>
        <dbReference type="ARBA" id="ARBA00023163"/>
    </source>
</evidence>
<dbReference type="PROSITE" id="PS51118">
    <property type="entry name" value="HTH_HXLR"/>
    <property type="match status" value="1"/>
</dbReference>
<comment type="caution">
    <text evidence="5">The sequence shown here is derived from an EMBL/GenBank/DDBJ whole genome shotgun (WGS) entry which is preliminary data.</text>
</comment>
<protein>
    <submittedName>
        <fullName evidence="5">Helix-turn-helix transcriptional regulator</fullName>
    </submittedName>
</protein>
<keyword evidence="1" id="KW-0805">Transcription regulation</keyword>
<dbReference type="InterPro" id="IPR002577">
    <property type="entry name" value="HTH_HxlR"/>
</dbReference>
<sequence length="126" mass="14028">MATDCDQPRARIVLDMIGDKWSLLVVRSLRHGPRRFTEVKKDIDSISQRMLTVTLRGLERDGILTRTVRSVMPPHVSYELTTMGVTLREAAAPLLEWSVAHLSEIDAARSAYDARTARAPESGTPA</sequence>
<evidence type="ECO:0000259" key="4">
    <source>
        <dbReference type="PROSITE" id="PS51118"/>
    </source>
</evidence>
<evidence type="ECO:0000313" key="5">
    <source>
        <dbReference type="EMBL" id="NMH79444.1"/>
    </source>
</evidence>
<evidence type="ECO:0000256" key="1">
    <source>
        <dbReference type="ARBA" id="ARBA00023015"/>
    </source>
</evidence>
<accession>A0ABX1RJ19</accession>
<keyword evidence="2" id="KW-0238">DNA-binding</keyword>
<dbReference type="InterPro" id="IPR036390">
    <property type="entry name" value="WH_DNA-bd_sf"/>
</dbReference>
<name>A0ABX1RJ19_9PSEU</name>
<gene>
    <name evidence="5" type="ORF">HF577_20415</name>
</gene>
<reference evidence="5 6" key="1">
    <citation type="submission" date="2020-04" db="EMBL/GenBank/DDBJ databases">
        <authorList>
            <person name="Klaysubun C."/>
            <person name="Duangmal K."/>
            <person name="Lipun K."/>
        </authorList>
    </citation>
    <scope>NUCLEOTIDE SEQUENCE [LARGE SCALE GENOMIC DNA]</scope>
    <source>
        <strain evidence="5 6">JCM 11839</strain>
    </source>
</reference>